<gene>
    <name evidence="3" type="ORF">C095_07660</name>
</gene>
<proteinExistence type="predicted"/>
<feature type="active site" description="Tele-phosphohistidine intermediate" evidence="1">
    <location>
        <position position="9"/>
    </location>
</feature>
<dbReference type="PATRIC" id="fig|1226633.4.peg.1543"/>
<dbReference type="PROSITE" id="PS00175">
    <property type="entry name" value="PG_MUTASE"/>
    <property type="match status" value="1"/>
</dbReference>
<dbReference type="SMART" id="SM00855">
    <property type="entry name" value="PGAM"/>
    <property type="match status" value="1"/>
</dbReference>
<dbReference type="PANTHER" id="PTHR48100:SF59">
    <property type="entry name" value="ADENOSYLCOBALAMIN_ALPHA-RIBAZOLE PHOSPHATASE"/>
    <property type="match status" value="1"/>
</dbReference>
<dbReference type="InterPro" id="IPR013078">
    <property type="entry name" value="His_Pase_superF_clade-1"/>
</dbReference>
<dbReference type="InterPro" id="IPR050275">
    <property type="entry name" value="PGM_Phosphatase"/>
</dbReference>
<dbReference type="SUPFAM" id="SSF53254">
    <property type="entry name" value="Phosphoglycerate mutase-like"/>
    <property type="match status" value="1"/>
</dbReference>
<comment type="caution">
    <text evidence="3">The sequence shown here is derived from an EMBL/GenBank/DDBJ whole genome shotgun (WGS) entry which is preliminary data.</text>
</comment>
<evidence type="ECO:0000256" key="2">
    <source>
        <dbReference type="PIRSR" id="PIRSR613078-2"/>
    </source>
</evidence>
<dbReference type="PIRSF" id="PIRSF000709">
    <property type="entry name" value="6PFK_2-Ptase"/>
    <property type="match status" value="1"/>
</dbReference>
<dbReference type="GeneID" id="75076393"/>
<name>A0A017H4C9_9FUSO</name>
<dbReference type="RefSeq" id="WP_005958247.1">
    <property type="nucleotide sequence ID" value="NZ_AOJP01000007.1"/>
</dbReference>
<dbReference type="Pfam" id="PF00300">
    <property type="entry name" value="His_Phos_1"/>
    <property type="match status" value="1"/>
</dbReference>
<feature type="binding site" evidence="2">
    <location>
        <position position="60"/>
    </location>
    <ligand>
        <name>substrate</name>
    </ligand>
</feature>
<dbReference type="InterPro" id="IPR029033">
    <property type="entry name" value="His_PPase_superfam"/>
</dbReference>
<dbReference type="GO" id="GO:0016791">
    <property type="term" value="F:phosphatase activity"/>
    <property type="evidence" value="ECO:0007669"/>
    <property type="project" value="TreeGrafter"/>
</dbReference>
<dbReference type="CDD" id="cd07067">
    <property type="entry name" value="HP_PGM_like"/>
    <property type="match status" value="1"/>
</dbReference>
<evidence type="ECO:0000256" key="1">
    <source>
        <dbReference type="PIRSR" id="PIRSR613078-1"/>
    </source>
</evidence>
<dbReference type="AlphaFoldDB" id="A0A017H4C9"/>
<dbReference type="OrthoDB" id="7925971at2"/>
<dbReference type="Proteomes" id="UP000031184">
    <property type="component" value="Unassembled WGS sequence"/>
</dbReference>
<feature type="active site" description="Proton donor/acceptor" evidence="1">
    <location>
        <position position="83"/>
    </location>
</feature>
<dbReference type="PANTHER" id="PTHR48100">
    <property type="entry name" value="BROAD-SPECIFICITY PHOSPHATASE YOR283W-RELATED"/>
    <property type="match status" value="1"/>
</dbReference>
<protein>
    <submittedName>
        <fullName evidence="3">Alpha-ribazole-5-phosphate phosphatase</fullName>
    </submittedName>
</protein>
<reference evidence="3 4" key="1">
    <citation type="submission" date="2013-08" db="EMBL/GenBank/DDBJ databases">
        <title>An opportunistic ruminal bacterium that causes liver abscesses in cattle.</title>
        <authorList>
            <person name="Benahmed F.H."/>
            <person name="Rasmussen M."/>
            <person name="Harbottle H."/>
            <person name="Soppet D."/>
            <person name="Nagaraja T.G."/>
            <person name="Davidson M."/>
        </authorList>
    </citation>
    <scope>NUCLEOTIDE SEQUENCE [LARGE SCALE GENOMIC DNA]</scope>
    <source>
        <strain evidence="3 4">B35</strain>
    </source>
</reference>
<dbReference type="EMBL" id="AUZI01000019">
    <property type="protein sequence ID" value="KID48957.1"/>
    <property type="molecule type" value="Genomic_DNA"/>
</dbReference>
<dbReference type="GO" id="GO:0005737">
    <property type="term" value="C:cytoplasm"/>
    <property type="evidence" value="ECO:0007669"/>
    <property type="project" value="TreeGrafter"/>
</dbReference>
<accession>A0A017H4C9</accession>
<dbReference type="InterPro" id="IPR001345">
    <property type="entry name" value="PG/BPGM_mutase_AS"/>
</dbReference>
<evidence type="ECO:0000313" key="3">
    <source>
        <dbReference type="EMBL" id="KID48957.1"/>
    </source>
</evidence>
<evidence type="ECO:0000313" key="4">
    <source>
        <dbReference type="Proteomes" id="UP000031184"/>
    </source>
</evidence>
<feature type="binding site" evidence="2">
    <location>
        <begin position="8"/>
        <end position="15"/>
    </location>
    <ligand>
        <name>substrate</name>
    </ligand>
</feature>
<dbReference type="Gene3D" id="3.40.50.1240">
    <property type="entry name" value="Phosphoglycerate mutase-like"/>
    <property type="match status" value="1"/>
</dbReference>
<organism evidence="3 4">
    <name type="scientific">Fusobacterium necrophorum subsp. funduliforme B35</name>
    <dbReference type="NCBI Taxonomy" id="1226633"/>
    <lineage>
        <taxon>Bacteria</taxon>
        <taxon>Fusobacteriati</taxon>
        <taxon>Fusobacteriota</taxon>
        <taxon>Fusobacteriia</taxon>
        <taxon>Fusobacteriales</taxon>
        <taxon>Fusobacteriaceae</taxon>
        <taxon>Fusobacterium</taxon>
    </lineage>
</organism>
<sequence>MGKIILVRHGQTQMNADRIYFGKLDPSLNELGKIQAQEAKKRLEQEVDFYDYIHASPLKRTKETAELINFLGKDIVFDQRLEEINFGIFEGLSYREIVERYPKQYEKSVTDWQQYNYETGESLEMLQKRVIEYIFSLDLEKNHLIVSHWGVICSFLSYVMSKNLESYWKFKIINGGLVILEVKDNFPVLTKLI</sequence>